<dbReference type="Gene3D" id="3.90.550.10">
    <property type="entry name" value="Spore Coat Polysaccharide Biosynthesis Protein SpsA, Chain A"/>
    <property type="match status" value="1"/>
</dbReference>
<sequence>MGYLIACADSAVMAVHDCDIVTYTHGMLSRLVFPVAHPAFPYHLSKGFYPSGSATTGWAGGVDAQPREPASHRAEKGTSATAIT</sequence>
<reference evidence="2" key="1">
    <citation type="journal article" date="2013" name="Environ. Microbiol.">
        <title>Seasonally variable intestinal metagenomes of the red palm weevil (Rhynchophorus ferrugineus).</title>
        <authorList>
            <person name="Jia S."/>
            <person name="Zhang X."/>
            <person name="Zhang G."/>
            <person name="Yin A."/>
            <person name="Zhang S."/>
            <person name="Li F."/>
            <person name="Wang L."/>
            <person name="Zhao D."/>
            <person name="Yun Q."/>
            <person name="Tala"/>
            <person name="Wang J."/>
            <person name="Sun G."/>
            <person name="Baabdullah M."/>
            <person name="Yu X."/>
            <person name="Hu S."/>
            <person name="Al-Mssallem I.S."/>
            <person name="Yu J."/>
        </authorList>
    </citation>
    <scope>NUCLEOTIDE SEQUENCE</scope>
</reference>
<dbReference type="AlphaFoldDB" id="A0A060BU51"/>
<feature type="region of interest" description="Disordered" evidence="1">
    <location>
        <begin position="59"/>
        <end position="84"/>
    </location>
</feature>
<protein>
    <submittedName>
        <fullName evidence="2">CAZy families GT81 protein</fullName>
    </submittedName>
</protein>
<feature type="compositionally biased region" description="Basic and acidic residues" evidence="1">
    <location>
        <begin position="65"/>
        <end position="76"/>
    </location>
</feature>
<name>A0A060BU51_9RHOB</name>
<dbReference type="EMBL" id="KF119183">
    <property type="protein sequence ID" value="AIA86449.1"/>
    <property type="molecule type" value="Genomic_DNA"/>
</dbReference>
<dbReference type="SUPFAM" id="SSF53448">
    <property type="entry name" value="Nucleotide-diphospho-sugar transferases"/>
    <property type="match status" value="1"/>
</dbReference>
<proteinExistence type="predicted"/>
<evidence type="ECO:0000313" key="2">
    <source>
        <dbReference type="EMBL" id="AIA86449.1"/>
    </source>
</evidence>
<organism evidence="2">
    <name type="scientific">uncultured Roseobacter sp</name>
    <dbReference type="NCBI Taxonomy" id="114847"/>
    <lineage>
        <taxon>Bacteria</taxon>
        <taxon>Pseudomonadati</taxon>
        <taxon>Pseudomonadota</taxon>
        <taxon>Alphaproteobacteria</taxon>
        <taxon>Rhodobacterales</taxon>
        <taxon>Roseobacteraceae</taxon>
        <taxon>Roseobacter</taxon>
        <taxon>environmental samples</taxon>
    </lineage>
</organism>
<accession>A0A060BU51</accession>
<evidence type="ECO:0000256" key="1">
    <source>
        <dbReference type="SAM" id="MobiDB-lite"/>
    </source>
</evidence>
<dbReference type="InterPro" id="IPR029044">
    <property type="entry name" value="Nucleotide-diphossugar_trans"/>
</dbReference>